<protein>
    <submittedName>
        <fullName evidence="1">Uncharacterized protein</fullName>
    </submittedName>
</protein>
<sequence length="77" mass="8026">MLAVVAGDATGRFPGEYRLQTGLDAHAVRVNAPFCSFVPRRAGGTSDTAARAGLQSHPVILKVIDLPTTAPLQGLAR</sequence>
<keyword evidence="2" id="KW-1185">Reference proteome</keyword>
<name>A0A317PTJ4_9HYPH</name>
<organism evidence="1 2">
    <name type="scientific">Hoeflea marina</name>
    <dbReference type="NCBI Taxonomy" id="274592"/>
    <lineage>
        <taxon>Bacteria</taxon>
        <taxon>Pseudomonadati</taxon>
        <taxon>Pseudomonadota</taxon>
        <taxon>Alphaproteobacteria</taxon>
        <taxon>Hyphomicrobiales</taxon>
        <taxon>Rhizobiaceae</taxon>
        <taxon>Hoeflea</taxon>
    </lineage>
</organism>
<evidence type="ECO:0000313" key="2">
    <source>
        <dbReference type="Proteomes" id="UP000246352"/>
    </source>
</evidence>
<reference evidence="1 2" key="1">
    <citation type="submission" date="2018-05" db="EMBL/GenBank/DDBJ databases">
        <title>Genomic Encyclopedia of Type Strains, Phase IV (KMG-IV): sequencing the most valuable type-strain genomes for metagenomic binning, comparative biology and taxonomic classification.</title>
        <authorList>
            <person name="Goeker M."/>
        </authorList>
    </citation>
    <scope>NUCLEOTIDE SEQUENCE [LARGE SCALE GENOMIC DNA]</scope>
    <source>
        <strain evidence="1 2">DSM 16791</strain>
    </source>
</reference>
<dbReference type="EMBL" id="QGTR01000002">
    <property type="protein sequence ID" value="PWW02144.1"/>
    <property type="molecule type" value="Genomic_DNA"/>
</dbReference>
<dbReference type="RefSeq" id="WP_110031855.1">
    <property type="nucleotide sequence ID" value="NZ_QGTR01000002.1"/>
</dbReference>
<comment type="caution">
    <text evidence="1">The sequence shown here is derived from an EMBL/GenBank/DDBJ whole genome shotgun (WGS) entry which is preliminary data.</text>
</comment>
<proteinExistence type="predicted"/>
<dbReference type="Proteomes" id="UP000246352">
    <property type="component" value="Unassembled WGS sequence"/>
</dbReference>
<dbReference type="AlphaFoldDB" id="A0A317PTJ4"/>
<evidence type="ECO:0000313" key="1">
    <source>
        <dbReference type="EMBL" id="PWW02144.1"/>
    </source>
</evidence>
<gene>
    <name evidence="1" type="ORF">DFR52_102812</name>
</gene>
<accession>A0A317PTJ4</accession>